<sequence length="123" mass="13745">MSREGGEQFLKGKKICFFSKAIRMNRYSKPDRGRLFNRDFRKRSRFCGLLATEVTEIPTRRGADSRSTALVRLPRPLKLEFSITSPLGHLNQAPRGMMAASSVISSTVAARRSSSFNSFGMGP</sequence>
<dbReference type="AlphaFoldDB" id="A0A151X334"/>
<name>A0A151X334_9HYME</name>
<organism evidence="1 2">
    <name type="scientific">Mycetomoellerius zeteki</name>
    <dbReference type="NCBI Taxonomy" id="64791"/>
    <lineage>
        <taxon>Eukaryota</taxon>
        <taxon>Metazoa</taxon>
        <taxon>Ecdysozoa</taxon>
        <taxon>Arthropoda</taxon>
        <taxon>Hexapoda</taxon>
        <taxon>Insecta</taxon>
        <taxon>Pterygota</taxon>
        <taxon>Neoptera</taxon>
        <taxon>Endopterygota</taxon>
        <taxon>Hymenoptera</taxon>
        <taxon>Apocrita</taxon>
        <taxon>Aculeata</taxon>
        <taxon>Formicoidea</taxon>
        <taxon>Formicidae</taxon>
        <taxon>Myrmicinae</taxon>
        <taxon>Mycetomoellerius</taxon>
    </lineage>
</organism>
<proteinExistence type="predicted"/>
<dbReference type="EMBL" id="KQ982566">
    <property type="protein sequence ID" value="KYQ54793.1"/>
    <property type="molecule type" value="Genomic_DNA"/>
</dbReference>
<protein>
    <submittedName>
        <fullName evidence="1">Uncharacterized protein</fullName>
    </submittedName>
</protein>
<keyword evidence="2" id="KW-1185">Reference proteome</keyword>
<evidence type="ECO:0000313" key="1">
    <source>
        <dbReference type="EMBL" id="KYQ54793.1"/>
    </source>
</evidence>
<accession>A0A151X334</accession>
<evidence type="ECO:0000313" key="2">
    <source>
        <dbReference type="Proteomes" id="UP000075809"/>
    </source>
</evidence>
<dbReference type="Proteomes" id="UP000075809">
    <property type="component" value="Unassembled WGS sequence"/>
</dbReference>
<gene>
    <name evidence="1" type="ORF">ALC60_06395</name>
</gene>
<reference evidence="1 2" key="1">
    <citation type="submission" date="2015-09" db="EMBL/GenBank/DDBJ databases">
        <title>Trachymyrmex zeteki WGS genome.</title>
        <authorList>
            <person name="Nygaard S."/>
            <person name="Hu H."/>
            <person name="Boomsma J."/>
            <person name="Zhang G."/>
        </authorList>
    </citation>
    <scope>NUCLEOTIDE SEQUENCE [LARGE SCALE GENOMIC DNA]</scope>
    <source>
        <strain evidence="1">Tzet28-1</strain>
        <tissue evidence="1">Whole body</tissue>
    </source>
</reference>